<dbReference type="InterPro" id="IPR050539">
    <property type="entry name" value="ThrE_Dicarb/AminoAcid_Exp"/>
</dbReference>
<dbReference type="PANTHER" id="PTHR34390:SF2">
    <property type="entry name" value="SUCCINATE TRANSPORTER SUBUNIT YJJP-RELATED"/>
    <property type="match status" value="1"/>
</dbReference>
<name>A0A133PLW9_9FIRM</name>
<evidence type="ECO:0000256" key="1">
    <source>
        <dbReference type="ARBA" id="ARBA00004651"/>
    </source>
</evidence>
<feature type="transmembrane region" description="Helical" evidence="7">
    <location>
        <begin position="171"/>
        <end position="194"/>
    </location>
</feature>
<dbReference type="InterPro" id="IPR010619">
    <property type="entry name" value="ThrE-like_N"/>
</dbReference>
<dbReference type="Proteomes" id="UP000070174">
    <property type="component" value="Unassembled WGS sequence"/>
</dbReference>
<feature type="transmembrane region" description="Helical" evidence="7">
    <location>
        <begin position="200"/>
        <end position="219"/>
    </location>
</feature>
<dbReference type="PANTHER" id="PTHR34390">
    <property type="entry name" value="UPF0442 PROTEIN YJJB-RELATED"/>
    <property type="match status" value="1"/>
</dbReference>
<feature type="transmembrane region" description="Helical" evidence="7">
    <location>
        <begin position="231"/>
        <end position="252"/>
    </location>
</feature>
<dbReference type="EMBL" id="LRQE01000034">
    <property type="protein sequence ID" value="KXA29563.1"/>
    <property type="molecule type" value="Genomic_DNA"/>
</dbReference>
<comment type="similarity">
    <text evidence="6">Belongs to the ThrE exporter (TC 2.A.79) family.</text>
</comment>
<evidence type="ECO:0000256" key="4">
    <source>
        <dbReference type="ARBA" id="ARBA00022989"/>
    </source>
</evidence>
<protein>
    <recommendedName>
        <fullName evidence="8">Threonine/serine exporter-like N-terminal domain-containing protein</fullName>
    </recommendedName>
</protein>
<dbReference type="AlphaFoldDB" id="A0A133PLW9"/>
<proteinExistence type="inferred from homology"/>
<accession>A0A133PLW9</accession>
<dbReference type="GO" id="GO:0022857">
    <property type="term" value="F:transmembrane transporter activity"/>
    <property type="evidence" value="ECO:0007669"/>
    <property type="project" value="InterPro"/>
</dbReference>
<evidence type="ECO:0000256" key="6">
    <source>
        <dbReference type="ARBA" id="ARBA00034125"/>
    </source>
</evidence>
<reference evidence="9 10" key="1">
    <citation type="submission" date="2016-01" db="EMBL/GenBank/DDBJ databases">
        <authorList>
            <person name="Oliw E.H."/>
        </authorList>
    </citation>
    <scope>NUCLEOTIDE SEQUENCE [LARGE SCALE GENOMIC DNA]</scope>
    <source>
        <strain evidence="9 10">CMW7756A</strain>
    </source>
</reference>
<sequence>MAKVLNNIKDAKDLMNLSLYTGALLIQNGAESYRAEDTIERICKSVSNISNVSAYALPSAIFISMEFEGETLSNFRKITISDTNLYKIDRVNSFSREFVSHDLSIKEAYDRLFEIDGTEENPKKIYIGGGIAASFFSVLFGGDVKDFAASFFIGILISLVLEKLSYLKLSFFINNIICAFITSILAIICVHFGLGSNIDMIIIGVIMLLVPGVAITNSVRDIMSGEFITGAITMIKAFFIALAIAFGVGVGLKIMRFIL</sequence>
<comment type="subcellular location">
    <subcellularLocation>
        <location evidence="1">Cell membrane</location>
        <topology evidence="1">Multi-pass membrane protein</topology>
    </subcellularLocation>
</comment>
<keyword evidence="5 7" id="KW-0472">Membrane</keyword>
<keyword evidence="4 7" id="KW-1133">Transmembrane helix</keyword>
<comment type="caution">
    <text evidence="9">The sequence shown here is derived from an EMBL/GenBank/DDBJ whole genome shotgun (WGS) entry which is preliminary data.</text>
</comment>
<evidence type="ECO:0000256" key="7">
    <source>
        <dbReference type="SAM" id="Phobius"/>
    </source>
</evidence>
<evidence type="ECO:0000256" key="2">
    <source>
        <dbReference type="ARBA" id="ARBA00022475"/>
    </source>
</evidence>
<dbReference type="GO" id="GO:0005886">
    <property type="term" value="C:plasma membrane"/>
    <property type="evidence" value="ECO:0007669"/>
    <property type="project" value="UniProtKB-SubCell"/>
</dbReference>
<gene>
    <name evidence="9" type="ORF">HMPREF3229_01187</name>
</gene>
<evidence type="ECO:0000256" key="5">
    <source>
        <dbReference type="ARBA" id="ARBA00023136"/>
    </source>
</evidence>
<evidence type="ECO:0000313" key="10">
    <source>
        <dbReference type="Proteomes" id="UP000070174"/>
    </source>
</evidence>
<keyword evidence="3 7" id="KW-0812">Transmembrane</keyword>
<evidence type="ECO:0000313" key="9">
    <source>
        <dbReference type="EMBL" id="KXA29563.1"/>
    </source>
</evidence>
<dbReference type="RefSeq" id="WP_060800265.1">
    <property type="nucleotide sequence ID" value="NZ_KQ957101.1"/>
</dbReference>
<evidence type="ECO:0000256" key="3">
    <source>
        <dbReference type="ARBA" id="ARBA00022692"/>
    </source>
</evidence>
<feature type="domain" description="Threonine/serine exporter-like N-terminal" evidence="8">
    <location>
        <begin position="18"/>
        <end position="254"/>
    </location>
</feature>
<organism evidence="9">
    <name type="scientific">Peptoniphilus harei</name>
    <dbReference type="NCBI Taxonomy" id="54005"/>
    <lineage>
        <taxon>Bacteria</taxon>
        <taxon>Bacillati</taxon>
        <taxon>Bacillota</taxon>
        <taxon>Tissierellia</taxon>
        <taxon>Tissierellales</taxon>
        <taxon>Peptoniphilaceae</taxon>
        <taxon>Peptoniphilus</taxon>
    </lineage>
</organism>
<dbReference type="Pfam" id="PF06738">
    <property type="entry name" value="ThrE"/>
    <property type="match status" value="1"/>
</dbReference>
<keyword evidence="2" id="KW-1003">Cell membrane</keyword>
<dbReference type="GO" id="GO:0015744">
    <property type="term" value="P:succinate transport"/>
    <property type="evidence" value="ECO:0007669"/>
    <property type="project" value="TreeGrafter"/>
</dbReference>
<evidence type="ECO:0000259" key="8">
    <source>
        <dbReference type="Pfam" id="PF06738"/>
    </source>
</evidence>
<dbReference type="PATRIC" id="fig|54005.3.peg.1171"/>